<name>A0ABW1S4S3_9PROT</name>
<protein>
    <recommendedName>
        <fullName evidence="4">Lipoprotein</fullName>
    </recommendedName>
</protein>
<evidence type="ECO:0008006" key="4">
    <source>
        <dbReference type="Google" id="ProtNLM"/>
    </source>
</evidence>
<proteinExistence type="predicted"/>
<gene>
    <name evidence="2" type="ORF">ACFQDM_00690</name>
</gene>
<keyword evidence="3" id="KW-1185">Reference proteome</keyword>
<dbReference type="PROSITE" id="PS51257">
    <property type="entry name" value="PROKAR_LIPOPROTEIN"/>
    <property type="match status" value="1"/>
</dbReference>
<dbReference type="EMBL" id="JBHSSW010000001">
    <property type="protein sequence ID" value="MFC6196569.1"/>
    <property type="molecule type" value="Genomic_DNA"/>
</dbReference>
<feature type="chain" id="PRO_5046675084" description="Lipoprotein" evidence="1">
    <location>
        <begin position="22"/>
        <end position="98"/>
    </location>
</feature>
<keyword evidence="1" id="KW-0732">Signal</keyword>
<evidence type="ECO:0000256" key="1">
    <source>
        <dbReference type="SAM" id="SignalP"/>
    </source>
</evidence>
<evidence type="ECO:0000313" key="3">
    <source>
        <dbReference type="Proteomes" id="UP001596303"/>
    </source>
</evidence>
<comment type="caution">
    <text evidence="2">The sequence shown here is derived from an EMBL/GenBank/DDBJ whole genome shotgun (WGS) entry which is preliminary data.</text>
</comment>
<dbReference type="RefSeq" id="WP_377374133.1">
    <property type="nucleotide sequence ID" value="NZ_JBHSSW010000001.1"/>
</dbReference>
<reference evidence="3" key="1">
    <citation type="journal article" date="2019" name="Int. J. Syst. Evol. Microbiol.">
        <title>The Global Catalogue of Microorganisms (GCM) 10K type strain sequencing project: providing services to taxonomists for standard genome sequencing and annotation.</title>
        <authorList>
            <consortium name="The Broad Institute Genomics Platform"/>
            <consortium name="The Broad Institute Genome Sequencing Center for Infectious Disease"/>
            <person name="Wu L."/>
            <person name="Ma J."/>
        </authorList>
    </citation>
    <scope>NUCLEOTIDE SEQUENCE [LARGE SCALE GENOMIC DNA]</scope>
    <source>
        <strain evidence="3">CGMCC-1.15741</strain>
    </source>
</reference>
<sequence length="98" mass="10287">MKTSQLLFPALSGLALLGACAATPPPPMDSACMAGGSVVDAEVLGFEGDSVIVMGPDGPYNVSMAYLNEMPRVSDKLRITQEYVDNTCQPVVYNPAGY</sequence>
<organism evidence="2 3">
    <name type="scientific">Ponticaulis profundi</name>
    <dbReference type="NCBI Taxonomy" id="2665222"/>
    <lineage>
        <taxon>Bacteria</taxon>
        <taxon>Pseudomonadati</taxon>
        <taxon>Pseudomonadota</taxon>
        <taxon>Alphaproteobacteria</taxon>
        <taxon>Hyphomonadales</taxon>
        <taxon>Hyphomonadaceae</taxon>
        <taxon>Ponticaulis</taxon>
    </lineage>
</organism>
<evidence type="ECO:0000313" key="2">
    <source>
        <dbReference type="EMBL" id="MFC6196569.1"/>
    </source>
</evidence>
<accession>A0ABW1S4S3</accession>
<feature type="signal peptide" evidence="1">
    <location>
        <begin position="1"/>
        <end position="21"/>
    </location>
</feature>
<dbReference type="Proteomes" id="UP001596303">
    <property type="component" value="Unassembled WGS sequence"/>
</dbReference>